<reference evidence="1" key="2">
    <citation type="submission" date="2016-05" db="EMBL/GenBank/DDBJ databases">
        <title>Comparative analysis highlights variable genome content of wheat rusts and divergence of the mating loci.</title>
        <authorList>
            <person name="Cuomo C.A."/>
            <person name="Bakkeren G."/>
            <person name="Szabo L."/>
            <person name="Khalil H."/>
            <person name="Joly D."/>
            <person name="Goldberg J."/>
            <person name="Young S."/>
            <person name="Zeng Q."/>
            <person name="Fellers J."/>
        </authorList>
    </citation>
    <scope>NUCLEOTIDE SEQUENCE [LARGE SCALE GENOMIC DNA]</scope>
    <source>
        <strain evidence="1">1-1 BBBD Race 1</strain>
    </source>
</reference>
<reference evidence="1" key="1">
    <citation type="submission" date="2009-11" db="EMBL/GenBank/DDBJ databases">
        <authorList>
            <consortium name="The Broad Institute Genome Sequencing Platform"/>
            <person name="Ward D."/>
            <person name="Feldgarden M."/>
            <person name="Earl A."/>
            <person name="Young S.K."/>
            <person name="Zeng Q."/>
            <person name="Koehrsen M."/>
            <person name="Alvarado L."/>
            <person name="Berlin A."/>
            <person name="Bochicchio J."/>
            <person name="Borenstein D."/>
            <person name="Chapman S.B."/>
            <person name="Chen Z."/>
            <person name="Engels R."/>
            <person name="Freedman E."/>
            <person name="Gellesch M."/>
            <person name="Goldberg J."/>
            <person name="Griggs A."/>
            <person name="Gujja S."/>
            <person name="Heilman E."/>
            <person name="Heiman D."/>
            <person name="Hepburn T."/>
            <person name="Howarth C."/>
            <person name="Jen D."/>
            <person name="Larson L."/>
            <person name="Lewis B."/>
            <person name="Mehta T."/>
            <person name="Park D."/>
            <person name="Pearson M."/>
            <person name="Roberts A."/>
            <person name="Saif S."/>
            <person name="Shea T."/>
            <person name="Shenoy N."/>
            <person name="Sisk P."/>
            <person name="Stolte C."/>
            <person name="Sykes S."/>
            <person name="Thomson T."/>
            <person name="Walk T."/>
            <person name="White J."/>
            <person name="Yandava C."/>
            <person name="Izard J."/>
            <person name="Baranova O.V."/>
            <person name="Blanton J.M."/>
            <person name="Tanner A.C."/>
            <person name="Dewhirst F.E."/>
            <person name="Haas B."/>
            <person name="Nusbaum C."/>
            <person name="Birren B."/>
        </authorList>
    </citation>
    <scope>NUCLEOTIDE SEQUENCE [LARGE SCALE GENOMIC DNA]</scope>
    <source>
        <strain evidence="1">1-1 BBBD Race 1</strain>
    </source>
</reference>
<dbReference type="EnsemblFungi" id="PTTG_27558-t43_1">
    <property type="protein sequence ID" value="PTTG_27558-t43_1-p1"/>
    <property type="gene ID" value="PTTG_27558"/>
</dbReference>
<dbReference type="VEuPathDB" id="FungiDB:PTTG_27558"/>
<organism evidence="1">
    <name type="scientific">Puccinia triticina (isolate 1-1 / race 1 (BBBD))</name>
    <name type="common">Brown leaf rust fungus</name>
    <dbReference type="NCBI Taxonomy" id="630390"/>
    <lineage>
        <taxon>Eukaryota</taxon>
        <taxon>Fungi</taxon>
        <taxon>Dikarya</taxon>
        <taxon>Basidiomycota</taxon>
        <taxon>Pucciniomycotina</taxon>
        <taxon>Pucciniomycetes</taxon>
        <taxon>Pucciniales</taxon>
        <taxon>Pucciniaceae</taxon>
        <taxon>Puccinia</taxon>
    </lineage>
</organism>
<dbReference type="OrthoDB" id="2337740at2759"/>
<dbReference type="AlphaFoldDB" id="A0A180GIX3"/>
<evidence type="ECO:0000313" key="2">
    <source>
        <dbReference type="EnsemblFungi" id="PTTG_27558-t43_1-p1"/>
    </source>
</evidence>
<protein>
    <submittedName>
        <fullName evidence="1 2">Uncharacterized protein</fullName>
    </submittedName>
</protein>
<proteinExistence type="predicted"/>
<dbReference type="STRING" id="630390.A0A180GIX3"/>
<name>A0A180GIX3_PUCT1</name>
<evidence type="ECO:0000313" key="3">
    <source>
        <dbReference type="Proteomes" id="UP000005240"/>
    </source>
</evidence>
<gene>
    <name evidence="1" type="ORF">PTTG_27558</name>
</gene>
<keyword evidence="3" id="KW-1185">Reference proteome</keyword>
<dbReference type="EMBL" id="ADAS02000060">
    <property type="protein sequence ID" value="OAV92726.1"/>
    <property type="molecule type" value="Genomic_DNA"/>
</dbReference>
<dbReference type="Proteomes" id="UP000005240">
    <property type="component" value="Unassembled WGS sequence"/>
</dbReference>
<reference evidence="2 3" key="3">
    <citation type="journal article" date="2017" name="G3 (Bethesda)">
        <title>Comparative analysis highlights variable genome content of wheat rusts and divergence of the mating loci.</title>
        <authorList>
            <person name="Cuomo C.A."/>
            <person name="Bakkeren G."/>
            <person name="Khalil H.B."/>
            <person name="Panwar V."/>
            <person name="Joly D."/>
            <person name="Linning R."/>
            <person name="Sakthikumar S."/>
            <person name="Song X."/>
            <person name="Adiconis X."/>
            <person name="Fan L."/>
            <person name="Goldberg J.M."/>
            <person name="Levin J.Z."/>
            <person name="Young S."/>
            <person name="Zeng Q."/>
            <person name="Anikster Y."/>
            <person name="Bruce M."/>
            <person name="Wang M."/>
            <person name="Yin C."/>
            <person name="McCallum B."/>
            <person name="Szabo L.J."/>
            <person name="Hulbert S."/>
            <person name="Chen X."/>
            <person name="Fellers J.P."/>
        </authorList>
    </citation>
    <scope>NUCLEOTIDE SEQUENCE</scope>
    <source>
        <strain evidence="2">isolate 1-1 / race 1 (BBBD)</strain>
        <strain evidence="3">Isolate 1-1 / race 1 (BBBD)</strain>
    </source>
</reference>
<evidence type="ECO:0000313" key="1">
    <source>
        <dbReference type="EMBL" id="OAV92726.1"/>
    </source>
</evidence>
<accession>A0A180GIX3</accession>
<reference evidence="2" key="4">
    <citation type="submission" date="2025-05" db="UniProtKB">
        <authorList>
            <consortium name="EnsemblFungi"/>
        </authorList>
    </citation>
    <scope>IDENTIFICATION</scope>
    <source>
        <strain evidence="2">isolate 1-1 / race 1 (BBBD)</strain>
    </source>
</reference>
<sequence>MSLTFAEPLESNTYPMIPDLEDVVPEPTTQEVPIPHGTKLPPSTLQMDRWLGGASPTFDTNPHCFTIPGHTMADAFDFAAAMQDTVQWTLENLATMYLAPLNSCKAKSGQKCGCQARFNILLHLATNSLRVDWFWKHSHKLNTLKDMENTRISKATHDWVCACVDSGLGWDSIQDLLSSQDLDVLCKTTAPVPEANGVT</sequence>